<dbReference type="Proteomes" id="UP000053858">
    <property type="component" value="Unassembled WGS sequence"/>
</dbReference>
<gene>
    <name evidence="1" type="ORF">N301_13323</name>
</gene>
<evidence type="ECO:0000313" key="2">
    <source>
        <dbReference type="Proteomes" id="UP000053858"/>
    </source>
</evidence>
<reference evidence="2" key="1">
    <citation type="journal article" date="2014" name="Science">
        <title>Comparative genomics reveals insights into avian genome evolution and adaptation.</title>
        <authorList>
            <consortium name="Avian Genome Consortium"/>
            <person name="Zhang G."/>
            <person name="Li C."/>
            <person name="Li Q."/>
            <person name="Li B."/>
            <person name="Larkin D.M."/>
            <person name="Lee C."/>
            <person name="Storz J.F."/>
            <person name="Antunes A."/>
            <person name="Greenwold M.J."/>
            <person name="Meredith R.W."/>
            <person name="Odeen A."/>
            <person name="Cui J."/>
            <person name="Zhou Q."/>
            <person name="Xu L."/>
            <person name="Pan H."/>
            <person name="Wang Z."/>
            <person name="Jin L."/>
            <person name="Zhang P."/>
            <person name="Hu H."/>
            <person name="Yang W."/>
            <person name="Hu J."/>
            <person name="Xiao J."/>
            <person name="Yang Z."/>
            <person name="Liu Y."/>
            <person name="Xie Q."/>
            <person name="Yu H."/>
            <person name="Lian J."/>
            <person name="Wen P."/>
            <person name="Zhang F."/>
            <person name="Li H."/>
            <person name="Zeng Y."/>
            <person name="Xiong Z."/>
            <person name="Liu S."/>
            <person name="Zhou L."/>
            <person name="Huang Z."/>
            <person name="An N."/>
            <person name="Wang J."/>
            <person name="Zheng Q."/>
            <person name="Xiong Y."/>
            <person name="Wang G."/>
            <person name="Wang B."/>
            <person name="Wang J."/>
            <person name="Fan Y."/>
            <person name="da Fonseca R.R."/>
            <person name="Alfaro-Nunez A."/>
            <person name="Schubert M."/>
            <person name="Orlando L."/>
            <person name="Mourier T."/>
            <person name="Howard J.T."/>
            <person name="Ganapathy G."/>
            <person name="Pfenning A."/>
            <person name="Whitney O."/>
            <person name="Rivas M.V."/>
            <person name="Hara E."/>
            <person name="Smith J."/>
            <person name="Farre M."/>
            <person name="Narayan J."/>
            <person name="Slavov G."/>
            <person name="Romanov M.N."/>
            <person name="Borges R."/>
            <person name="Machado J.P."/>
            <person name="Khan I."/>
            <person name="Springer M.S."/>
            <person name="Gatesy J."/>
            <person name="Hoffmann F.G."/>
            <person name="Opazo J.C."/>
            <person name="Hastad O."/>
            <person name="Sawyer R.H."/>
            <person name="Kim H."/>
            <person name="Kim K.W."/>
            <person name="Kim H.J."/>
            <person name="Cho S."/>
            <person name="Li N."/>
            <person name="Huang Y."/>
            <person name="Bruford M.W."/>
            <person name="Zhan X."/>
            <person name="Dixon A."/>
            <person name="Bertelsen M.F."/>
            <person name="Derryberry E."/>
            <person name="Warren W."/>
            <person name="Wilson R.K."/>
            <person name="Li S."/>
            <person name="Ray D.A."/>
            <person name="Green R.E."/>
            <person name="O'Brien S.J."/>
            <person name="Griffin D."/>
            <person name="Johnson W.E."/>
            <person name="Haussler D."/>
            <person name="Ryder O.A."/>
            <person name="Willerslev E."/>
            <person name="Graves G.R."/>
            <person name="Alstrom P."/>
            <person name="Fjeldsa J."/>
            <person name="Mindell D.P."/>
            <person name="Edwards S.V."/>
            <person name="Braun E.L."/>
            <person name="Rahbek C."/>
            <person name="Burt D.W."/>
            <person name="Houde P."/>
            <person name="Zhang Y."/>
            <person name="Yang H."/>
            <person name="Wang J."/>
            <person name="Jarvis E.D."/>
            <person name="Gilbert M.T."/>
            <person name="Wang J."/>
        </authorList>
    </citation>
    <scope>NUCLEOTIDE SEQUENCE [LARGE SCALE GENOMIC DNA]</scope>
</reference>
<keyword evidence="2" id="KW-1185">Reference proteome</keyword>
<organism evidence="1 2">
    <name type="scientific">Charadrius vociferus</name>
    <name type="common">Killdeer</name>
    <name type="synonym">Aegialitis vocifera</name>
    <dbReference type="NCBI Taxonomy" id="50402"/>
    <lineage>
        <taxon>Eukaryota</taxon>
        <taxon>Metazoa</taxon>
        <taxon>Chordata</taxon>
        <taxon>Craniata</taxon>
        <taxon>Vertebrata</taxon>
        <taxon>Euteleostomi</taxon>
        <taxon>Archelosauria</taxon>
        <taxon>Archosauria</taxon>
        <taxon>Dinosauria</taxon>
        <taxon>Saurischia</taxon>
        <taxon>Theropoda</taxon>
        <taxon>Coelurosauria</taxon>
        <taxon>Aves</taxon>
        <taxon>Neognathae</taxon>
        <taxon>Neoaves</taxon>
        <taxon>Charadriiformes</taxon>
        <taxon>Charadriidae</taxon>
        <taxon>Charadrius</taxon>
    </lineage>
</organism>
<proteinExistence type="predicted"/>
<dbReference type="AlphaFoldDB" id="A0A0A0ALH6"/>
<feature type="non-terminal residue" evidence="1">
    <location>
        <position position="46"/>
    </location>
</feature>
<protein>
    <submittedName>
        <fullName evidence="1">Uncharacterized protein</fullName>
    </submittedName>
</protein>
<sequence>PASLAGKISSAIVTVRNAREVTAARVDGHSITAEAAANPSRGGGSY</sequence>
<accession>A0A0A0ALH6</accession>
<name>A0A0A0ALH6_CHAVO</name>
<feature type="non-terminal residue" evidence="1">
    <location>
        <position position="1"/>
    </location>
</feature>
<evidence type="ECO:0000313" key="1">
    <source>
        <dbReference type="EMBL" id="KGL94408.1"/>
    </source>
</evidence>
<dbReference type="EMBL" id="KL872048">
    <property type="protein sequence ID" value="KGL94408.1"/>
    <property type="molecule type" value="Genomic_DNA"/>
</dbReference>